<comment type="caution">
    <text evidence="3">The sequence shown here is derived from an EMBL/GenBank/DDBJ whole genome shotgun (WGS) entry which is preliminary data.</text>
</comment>
<keyword evidence="4" id="KW-1185">Reference proteome</keyword>
<accession>A0A7W7T4Y6</accession>
<dbReference type="Pfam" id="PF13649">
    <property type="entry name" value="Methyltransf_25"/>
    <property type="match status" value="1"/>
</dbReference>
<dbReference type="PANTHER" id="PTHR43861">
    <property type="entry name" value="TRANS-ACONITATE 2-METHYLTRANSFERASE-RELATED"/>
    <property type="match status" value="1"/>
</dbReference>
<dbReference type="CDD" id="cd02440">
    <property type="entry name" value="AdoMet_MTases"/>
    <property type="match status" value="1"/>
</dbReference>
<organism evidence="3 4">
    <name type="scientific">Saccharothrix violaceirubra</name>
    <dbReference type="NCBI Taxonomy" id="413306"/>
    <lineage>
        <taxon>Bacteria</taxon>
        <taxon>Bacillati</taxon>
        <taxon>Actinomycetota</taxon>
        <taxon>Actinomycetes</taxon>
        <taxon>Pseudonocardiales</taxon>
        <taxon>Pseudonocardiaceae</taxon>
        <taxon>Saccharothrix</taxon>
    </lineage>
</organism>
<name>A0A7W7T4Y6_9PSEU</name>
<dbReference type="PANTHER" id="PTHR43861:SF3">
    <property type="entry name" value="PUTATIVE (AFU_ORTHOLOGUE AFUA_2G14390)-RELATED"/>
    <property type="match status" value="1"/>
</dbReference>
<dbReference type="RefSeq" id="WP_184670826.1">
    <property type="nucleotide sequence ID" value="NZ_BAABAI010000022.1"/>
</dbReference>
<gene>
    <name evidence="3" type="ORF">F4559_004028</name>
</gene>
<protein>
    <submittedName>
        <fullName evidence="3">SAM-dependent methyltransferase</fullName>
    </submittedName>
</protein>
<keyword evidence="3" id="KW-0489">Methyltransferase</keyword>
<dbReference type="GO" id="GO:0008168">
    <property type="term" value="F:methyltransferase activity"/>
    <property type="evidence" value="ECO:0007669"/>
    <property type="project" value="UniProtKB-KW"/>
</dbReference>
<feature type="domain" description="Methyltransferase" evidence="2">
    <location>
        <begin position="42"/>
        <end position="135"/>
    </location>
</feature>
<dbReference type="InterPro" id="IPR041698">
    <property type="entry name" value="Methyltransf_25"/>
</dbReference>
<keyword evidence="1 3" id="KW-0808">Transferase</keyword>
<dbReference type="Proteomes" id="UP000542674">
    <property type="component" value="Unassembled WGS sequence"/>
</dbReference>
<dbReference type="SUPFAM" id="SSF53335">
    <property type="entry name" value="S-adenosyl-L-methionine-dependent methyltransferases"/>
    <property type="match status" value="1"/>
</dbReference>
<evidence type="ECO:0000313" key="4">
    <source>
        <dbReference type="Proteomes" id="UP000542674"/>
    </source>
</evidence>
<evidence type="ECO:0000256" key="1">
    <source>
        <dbReference type="ARBA" id="ARBA00022679"/>
    </source>
</evidence>
<dbReference type="GO" id="GO:0032259">
    <property type="term" value="P:methylation"/>
    <property type="evidence" value="ECO:0007669"/>
    <property type="project" value="UniProtKB-KW"/>
</dbReference>
<reference evidence="3 4" key="1">
    <citation type="submission" date="2020-08" db="EMBL/GenBank/DDBJ databases">
        <title>Sequencing the genomes of 1000 actinobacteria strains.</title>
        <authorList>
            <person name="Klenk H.-P."/>
        </authorList>
    </citation>
    <scope>NUCLEOTIDE SEQUENCE [LARGE SCALE GENOMIC DNA]</scope>
    <source>
        <strain evidence="3 4">DSM 45084</strain>
    </source>
</reference>
<proteinExistence type="predicted"/>
<dbReference type="InterPro" id="IPR029063">
    <property type="entry name" value="SAM-dependent_MTases_sf"/>
</dbReference>
<dbReference type="EMBL" id="JACHJS010000001">
    <property type="protein sequence ID" value="MBB4966669.1"/>
    <property type="molecule type" value="Genomic_DNA"/>
</dbReference>
<sequence length="208" mass="22263">MTEQFDAAFWDERYRSRDAIWSGRANPQLVADVAALPPGTALDVGCGEGGDALWLAEHGWEVTAVDFAPTALARAEARADSLGLGGRITWTRADVTALPADLGPFDLVSAQFMHLPGAERTTLVRALAGLVAPGGTLLFVGHHPLDLENPEIGRPDRADLMFTAEQVAAGLDDGWRIVAETRARVVDGLTVHDAVLNARRHSPSVRAR</sequence>
<evidence type="ECO:0000313" key="3">
    <source>
        <dbReference type="EMBL" id="MBB4966669.1"/>
    </source>
</evidence>
<dbReference type="Gene3D" id="3.40.50.150">
    <property type="entry name" value="Vaccinia Virus protein VP39"/>
    <property type="match status" value="1"/>
</dbReference>
<dbReference type="AlphaFoldDB" id="A0A7W7T4Y6"/>
<evidence type="ECO:0000259" key="2">
    <source>
        <dbReference type="Pfam" id="PF13649"/>
    </source>
</evidence>